<organism evidence="5 6">
    <name type="scientific">Parthenolecanium corni</name>
    <dbReference type="NCBI Taxonomy" id="536013"/>
    <lineage>
        <taxon>Eukaryota</taxon>
        <taxon>Metazoa</taxon>
        <taxon>Ecdysozoa</taxon>
        <taxon>Arthropoda</taxon>
        <taxon>Hexapoda</taxon>
        <taxon>Insecta</taxon>
        <taxon>Pterygota</taxon>
        <taxon>Neoptera</taxon>
        <taxon>Paraneoptera</taxon>
        <taxon>Hemiptera</taxon>
        <taxon>Sternorrhyncha</taxon>
        <taxon>Coccoidea</taxon>
        <taxon>Coccidae</taxon>
        <taxon>Parthenolecanium</taxon>
    </lineage>
</organism>
<accession>A0AAN9Y6R6</accession>
<dbReference type="FunFam" id="3.30.70.330:FF:000084">
    <property type="entry name" value="Serine/arginine-rich splicing factor 11 isoform 1"/>
    <property type="match status" value="1"/>
</dbReference>
<evidence type="ECO:0000256" key="2">
    <source>
        <dbReference type="PROSITE-ProRule" id="PRU00176"/>
    </source>
</evidence>
<feature type="domain" description="RRM" evidence="4">
    <location>
        <begin position="176"/>
        <end position="251"/>
    </location>
</feature>
<gene>
    <name evidence="5" type="ORF">V9T40_006545</name>
</gene>
<protein>
    <recommendedName>
        <fullName evidence="4">RRM domain-containing protein</fullName>
    </recommendedName>
</protein>
<feature type="compositionally biased region" description="Basic and acidic residues" evidence="3">
    <location>
        <begin position="417"/>
        <end position="447"/>
    </location>
</feature>
<evidence type="ECO:0000256" key="3">
    <source>
        <dbReference type="SAM" id="MobiDB-lite"/>
    </source>
</evidence>
<dbReference type="SMART" id="SM00360">
    <property type="entry name" value="RRM"/>
    <property type="match status" value="2"/>
</dbReference>
<dbReference type="Proteomes" id="UP001367676">
    <property type="component" value="Unassembled WGS sequence"/>
</dbReference>
<evidence type="ECO:0000313" key="5">
    <source>
        <dbReference type="EMBL" id="KAK7598310.1"/>
    </source>
</evidence>
<dbReference type="CDD" id="cd12259">
    <property type="entry name" value="RRM_SRSF11_SREK1"/>
    <property type="match status" value="1"/>
</dbReference>
<dbReference type="GO" id="GO:0005654">
    <property type="term" value="C:nucleoplasm"/>
    <property type="evidence" value="ECO:0007669"/>
    <property type="project" value="TreeGrafter"/>
</dbReference>
<dbReference type="InterPro" id="IPR012677">
    <property type="entry name" value="Nucleotide-bd_a/b_plait_sf"/>
</dbReference>
<name>A0AAN9Y6R6_9HEMI</name>
<sequence length="447" mass="50981">MTGQTDPLASMIMATKVIQVTNIAPQATRDQMQTLFGFVGKVEEIRLYPTMRDVSLPVQSRICYVKYFDPACVGVAQHLTNTVFIDRALIVTPYQAKGGEIPDEYRALDIAAQASVIPGLYSSDPKLPAHIINQIEGVPPNQVISTHDPVLASSGLPPYPPLPITYDSRRIEEIRRTLLVVNVDDSISGEQLVDFFQRAGDVKYVRFCTRDNDSNRYALVEFAEQSSIIAGLKLNGSELAGKRIQVYHSTQAIAKPTAKSNETAQREIEEAMTRVKEAQSMISAAIDPVIGILSKDKKRSRSSSRSRRHSRSRSRRRSRSRSKHRRRSSRSRSRSRRSKRRSRSRHSSRRSRSRDRRRRRSRDRKRSRGHSRSHKRRSDERRRSASRSKKSRSKSKSRRRGSRSPSDRSSRSKSRRPPKEDEKRASSEKRSSEKQSPEKRSPSKSSD</sequence>
<dbReference type="InterPro" id="IPR034192">
    <property type="entry name" value="SREK1_RRM2"/>
</dbReference>
<dbReference type="Pfam" id="PF00076">
    <property type="entry name" value="RRM_1"/>
    <property type="match status" value="1"/>
</dbReference>
<keyword evidence="1 2" id="KW-0694">RNA-binding</keyword>
<dbReference type="PANTHER" id="PTHR32343">
    <property type="entry name" value="SERINE/ARGININE-RICH SPLICING FACTOR"/>
    <property type="match status" value="1"/>
</dbReference>
<proteinExistence type="predicted"/>
<dbReference type="SUPFAM" id="SSF54928">
    <property type="entry name" value="RNA-binding domain, RBD"/>
    <property type="match status" value="2"/>
</dbReference>
<keyword evidence="6" id="KW-1185">Reference proteome</keyword>
<dbReference type="AlphaFoldDB" id="A0AAN9Y6R6"/>
<dbReference type="PANTHER" id="PTHR32343:SF22">
    <property type="entry name" value="LD29830P"/>
    <property type="match status" value="1"/>
</dbReference>
<dbReference type="GO" id="GO:0003723">
    <property type="term" value="F:RNA binding"/>
    <property type="evidence" value="ECO:0007669"/>
    <property type="project" value="UniProtKB-UniRule"/>
</dbReference>
<evidence type="ECO:0000256" key="1">
    <source>
        <dbReference type="ARBA" id="ARBA00022884"/>
    </source>
</evidence>
<dbReference type="InterPro" id="IPR000504">
    <property type="entry name" value="RRM_dom"/>
</dbReference>
<dbReference type="CDD" id="cd12260">
    <property type="entry name" value="RRM2_SREK1"/>
    <property type="match status" value="1"/>
</dbReference>
<dbReference type="Gene3D" id="3.30.70.330">
    <property type="match status" value="2"/>
</dbReference>
<evidence type="ECO:0000313" key="6">
    <source>
        <dbReference type="Proteomes" id="UP001367676"/>
    </source>
</evidence>
<reference evidence="5 6" key="1">
    <citation type="submission" date="2024-03" db="EMBL/GenBank/DDBJ databases">
        <title>Adaptation during the transition from Ophiocordyceps entomopathogen to insect associate is accompanied by gene loss and intensified selection.</title>
        <authorList>
            <person name="Ward C.M."/>
            <person name="Onetto C.A."/>
            <person name="Borneman A.R."/>
        </authorList>
    </citation>
    <scope>NUCLEOTIDE SEQUENCE [LARGE SCALE GENOMIC DNA]</scope>
    <source>
        <strain evidence="5">AWRI1</strain>
        <tissue evidence="5">Single Adult Female</tissue>
    </source>
</reference>
<dbReference type="InterPro" id="IPR035979">
    <property type="entry name" value="RBD_domain_sf"/>
</dbReference>
<comment type="caution">
    <text evidence="5">The sequence shown here is derived from an EMBL/GenBank/DDBJ whole genome shotgun (WGS) entry which is preliminary data.</text>
</comment>
<feature type="region of interest" description="Disordered" evidence="3">
    <location>
        <begin position="292"/>
        <end position="447"/>
    </location>
</feature>
<feature type="compositionally biased region" description="Basic residues" evidence="3">
    <location>
        <begin position="296"/>
        <end position="376"/>
    </location>
</feature>
<dbReference type="PROSITE" id="PS50102">
    <property type="entry name" value="RRM"/>
    <property type="match status" value="1"/>
</dbReference>
<dbReference type="EMBL" id="JBBCAQ010000014">
    <property type="protein sequence ID" value="KAK7598310.1"/>
    <property type="molecule type" value="Genomic_DNA"/>
</dbReference>
<evidence type="ECO:0000259" key="4">
    <source>
        <dbReference type="PROSITE" id="PS50102"/>
    </source>
</evidence>
<feature type="compositionally biased region" description="Basic residues" evidence="3">
    <location>
        <begin position="384"/>
        <end position="402"/>
    </location>
</feature>